<dbReference type="SUPFAM" id="SSF55729">
    <property type="entry name" value="Acyl-CoA N-acyltransferases (Nat)"/>
    <property type="match status" value="1"/>
</dbReference>
<dbReference type="InterPro" id="IPR016181">
    <property type="entry name" value="Acyl_CoA_acyltransferase"/>
</dbReference>
<feature type="region of interest" description="Disordered" evidence="1">
    <location>
        <begin position="1"/>
        <end position="22"/>
    </location>
</feature>
<keyword evidence="4" id="KW-1185">Reference proteome</keyword>
<dbReference type="GO" id="GO:0016747">
    <property type="term" value="F:acyltransferase activity, transferring groups other than amino-acyl groups"/>
    <property type="evidence" value="ECO:0007669"/>
    <property type="project" value="InterPro"/>
</dbReference>
<organism evidence="3 4">
    <name type="scientific">Paenibacillus contaminans</name>
    <dbReference type="NCBI Taxonomy" id="450362"/>
    <lineage>
        <taxon>Bacteria</taxon>
        <taxon>Bacillati</taxon>
        <taxon>Bacillota</taxon>
        <taxon>Bacilli</taxon>
        <taxon>Bacillales</taxon>
        <taxon>Paenibacillaceae</taxon>
        <taxon>Paenibacillus</taxon>
    </lineage>
</organism>
<feature type="domain" description="N-acetyltransferase" evidence="2">
    <location>
        <begin position="60"/>
        <end position="208"/>
    </location>
</feature>
<gene>
    <name evidence="3" type="ORF">DQG23_35435</name>
</gene>
<dbReference type="Pfam" id="PF00583">
    <property type="entry name" value="Acetyltransf_1"/>
    <property type="match status" value="1"/>
</dbReference>
<dbReference type="Gene3D" id="3.40.630.30">
    <property type="match status" value="1"/>
</dbReference>
<evidence type="ECO:0000313" key="4">
    <source>
        <dbReference type="Proteomes" id="UP000250369"/>
    </source>
</evidence>
<dbReference type="EMBL" id="QMFB01000035">
    <property type="protein sequence ID" value="RAV11926.1"/>
    <property type="molecule type" value="Genomic_DNA"/>
</dbReference>
<evidence type="ECO:0000313" key="3">
    <source>
        <dbReference type="EMBL" id="RAV11926.1"/>
    </source>
</evidence>
<dbReference type="PROSITE" id="PS51186">
    <property type="entry name" value="GNAT"/>
    <property type="match status" value="1"/>
</dbReference>
<accession>A0A329LXR7</accession>
<proteinExistence type="predicted"/>
<reference evidence="3 4" key="1">
    <citation type="journal article" date="2009" name="Int. J. Syst. Evol. Microbiol.">
        <title>Paenibacillus contaminans sp. nov., isolated from a contaminated laboratory plate.</title>
        <authorList>
            <person name="Chou J.H."/>
            <person name="Lee J.H."/>
            <person name="Lin M.C."/>
            <person name="Chang P.S."/>
            <person name="Arun A.B."/>
            <person name="Young C.C."/>
            <person name="Chen W.M."/>
        </authorList>
    </citation>
    <scope>NUCLEOTIDE SEQUENCE [LARGE SCALE GENOMIC DNA]</scope>
    <source>
        <strain evidence="3 4">CKOBP-6</strain>
    </source>
</reference>
<evidence type="ECO:0000256" key="1">
    <source>
        <dbReference type="SAM" id="MobiDB-lite"/>
    </source>
</evidence>
<dbReference type="Proteomes" id="UP000250369">
    <property type="component" value="Unassembled WGS sequence"/>
</dbReference>
<sequence length="231" mass="25899">MRSLSEPQANEGNDTLSEKGREGLTELQRAADNDTLLEKKGRILTELQSYERADELPAGYRLRLFMPGDEANWARIETEAGEFASVDDAMNRFRDEFGASIDDMRERCIFIENGEGEPIGTATAWYKTIAGECFGRLHWVGIVPKEQGRKLARPLVAAALRVLAAKHGKAMLTSQTDSWRAIKMYLDFGFVPLLDGTEDCMEAWRWLESQLGLAIMPLAVAEDMFFEGAEV</sequence>
<dbReference type="OrthoDB" id="581534at2"/>
<comment type="caution">
    <text evidence="3">The sequence shown here is derived from an EMBL/GenBank/DDBJ whole genome shotgun (WGS) entry which is preliminary data.</text>
</comment>
<feature type="compositionally biased region" description="Polar residues" evidence="1">
    <location>
        <begin position="1"/>
        <end position="15"/>
    </location>
</feature>
<name>A0A329LXR7_9BACL</name>
<evidence type="ECO:0000259" key="2">
    <source>
        <dbReference type="PROSITE" id="PS51186"/>
    </source>
</evidence>
<dbReference type="InterPro" id="IPR000182">
    <property type="entry name" value="GNAT_dom"/>
</dbReference>
<protein>
    <recommendedName>
        <fullName evidence="2">N-acetyltransferase domain-containing protein</fullName>
    </recommendedName>
</protein>
<dbReference type="AlphaFoldDB" id="A0A329LXR7"/>